<protein>
    <recommendedName>
        <fullName evidence="9">Vacuolar sorting receptor thioredoxin-like domain-containing protein</fullName>
    </recommendedName>
</protein>
<dbReference type="AlphaFoldDB" id="A0A2P5W318"/>
<accession>A0A2P5W318</accession>
<gene>
    <name evidence="10" type="ORF">GOBAR_AA35218</name>
</gene>
<evidence type="ECO:0000259" key="9">
    <source>
        <dbReference type="Pfam" id="PF25011"/>
    </source>
</evidence>
<evidence type="ECO:0000256" key="4">
    <source>
        <dbReference type="ARBA" id="ARBA00022989"/>
    </source>
</evidence>
<dbReference type="OrthoDB" id="10045365at2759"/>
<feature type="domain" description="Vacuolar sorting receptor thioredoxin-like" evidence="9">
    <location>
        <begin position="171"/>
        <end position="235"/>
    </location>
</feature>
<keyword evidence="6" id="KW-0325">Glycoprotein</keyword>
<evidence type="ECO:0000256" key="6">
    <source>
        <dbReference type="ARBA" id="ARBA00023180"/>
    </source>
</evidence>
<name>A0A2P5W318_GOSBA</name>
<reference evidence="10 11" key="1">
    <citation type="submission" date="2015-01" db="EMBL/GenBank/DDBJ databases">
        <title>Genome of allotetraploid Gossypium barbadense reveals genomic plasticity and fiber elongation in cotton evolution.</title>
        <authorList>
            <person name="Chen X."/>
            <person name="Liu X."/>
            <person name="Zhao B."/>
            <person name="Zheng H."/>
            <person name="Hu Y."/>
            <person name="Lu G."/>
            <person name="Yang C."/>
            <person name="Chen J."/>
            <person name="Shan C."/>
            <person name="Zhang L."/>
            <person name="Zhou Y."/>
            <person name="Wang L."/>
            <person name="Guo W."/>
            <person name="Bai Y."/>
            <person name="Ruan J."/>
            <person name="Shangguan X."/>
            <person name="Mao Y."/>
            <person name="Jiang J."/>
            <person name="Zhu Y."/>
            <person name="Lei J."/>
            <person name="Kang H."/>
            <person name="Chen S."/>
            <person name="He X."/>
            <person name="Wang R."/>
            <person name="Wang Y."/>
            <person name="Chen J."/>
            <person name="Wang L."/>
            <person name="Yu S."/>
            <person name="Wang B."/>
            <person name="Wei J."/>
            <person name="Song S."/>
            <person name="Lu X."/>
            <person name="Gao Z."/>
            <person name="Gu W."/>
            <person name="Deng X."/>
            <person name="Ma D."/>
            <person name="Wang S."/>
            <person name="Liang W."/>
            <person name="Fang L."/>
            <person name="Cai C."/>
            <person name="Zhu X."/>
            <person name="Zhou B."/>
            <person name="Zhang Y."/>
            <person name="Chen Z."/>
            <person name="Xu S."/>
            <person name="Zhu R."/>
            <person name="Wang S."/>
            <person name="Zhang T."/>
            <person name="Zhao G."/>
        </authorList>
    </citation>
    <scope>NUCLEOTIDE SEQUENCE [LARGE SCALE GENOMIC DNA]</scope>
    <source>
        <strain evidence="11">cv. Xinhai21</strain>
        <tissue evidence="10">Leaf</tissue>
    </source>
</reference>
<feature type="signal peptide" evidence="8">
    <location>
        <begin position="1"/>
        <end position="25"/>
    </location>
</feature>
<comment type="subcellular location">
    <subcellularLocation>
        <location evidence="7">Endomembrane system</location>
        <topology evidence="7">Single-pass type I membrane protein</topology>
    </subcellularLocation>
</comment>
<keyword evidence="2 8" id="KW-0732">Signal</keyword>
<evidence type="ECO:0000256" key="1">
    <source>
        <dbReference type="ARBA" id="ARBA00022692"/>
    </source>
</evidence>
<dbReference type="PANTHER" id="PTHR22702">
    <property type="entry name" value="PROTEASE-ASSOCIATED DOMAIN-CONTAINING PROTEIN"/>
    <property type="match status" value="1"/>
</dbReference>
<keyword evidence="3" id="KW-0677">Repeat</keyword>
<evidence type="ECO:0000256" key="3">
    <source>
        <dbReference type="ARBA" id="ARBA00022737"/>
    </source>
</evidence>
<evidence type="ECO:0000313" key="11">
    <source>
        <dbReference type="Proteomes" id="UP000239757"/>
    </source>
</evidence>
<evidence type="ECO:0000313" key="10">
    <source>
        <dbReference type="EMBL" id="PPR85476.1"/>
    </source>
</evidence>
<dbReference type="Gene3D" id="3.50.30.30">
    <property type="match status" value="1"/>
</dbReference>
<dbReference type="EMBL" id="KZ669393">
    <property type="protein sequence ID" value="PPR85476.1"/>
    <property type="molecule type" value="Genomic_DNA"/>
</dbReference>
<dbReference type="Pfam" id="PF25011">
    <property type="entry name" value="VSR_TRX"/>
    <property type="match status" value="1"/>
</dbReference>
<evidence type="ECO:0000256" key="2">
    <source>
        <dbReference type="ARBA" id="ARBA00022729"/>
    </source>
</evidence>
<proteinExistence type="predicted"/>
<feature type="chain" id="PRO_5015125792" description="Vacuolar sorting receptor thioredoxin-like domain-containing protein" evidence="8">
    <location>
        <begin position="26"/>
        <end position="298"/>
    </location>
</feature>
<organism evidence="10 11">
    <name type="scientific">Gossypium barbadense</name>
    <name type="common">Sea Island cotton</name>
    <name type="synonym">Hibiscus barbadensis</name>
    <dbReference type="NCBI Taxonomy" id="3634"/>
    <lineage>
        <taxon>Eukaryota</taxon>
        <taxon>Viridiplantae</taxon>
        <taxon>Streptophyta</taxon>
        <taxon>Embryophyta</taxon>
        <taxon>Tracheophyta</taxon>
        <taxon>Spermatophyta</taxon>
        <taxon>Magnoliopsida</taxon>
        <taxon>eudicotyledons</taxon>
        <taxon>Gunneridae</taxon>
        <taxon>Pentapetalae</taxon>
        <taxon>rosids</taxon>
        <taxon>malvids</taxon>
        <taxon>Malvales</taxon>
        <taxon>Malvaceae</taxon>
        <taxon>Malvoideae</taxon>
        <taxon>Gossypium</taxon>
    </lineage>
</organism>
<evidence type="ECO:0000256" key="5">
    <source>
        <dbReference type="ARBA" id="ARBA00023136"/>
    </source>
</evidence>
<dbReference type="GO" id="GO:0012505">
    <property type="term" value="C:endomembrane system"/>
    <property type="evidence" value="ECO:0007669"/>
    <property type="project" value="UniProtKB-SubCell"/>
</dbReference>
<keyword evidence="1" id="KW-0812">Transmembrane</keyword>
<dbReference type="PANTHER" id="PTHR22702:SF1">
    <property type="entry name" value="PROTEASE-ASSOCIATED DOMAIN-CONTAINING PROTEIN 1"/>
    <property type="match status" value="1"/>
</dbReference>
<dbReference type="InterPro" id="IPR056858">
    <property type="entry name" value="VSR_TRX"/>
</dbReference>
<keyword evidence="5" id="KW-0472">Membrane</keyword>
<evidence type="ECO:0000256" key="8">
    <source>
        <dbReference type="SAM" id="SignalP"/>
    </source>
</evidence>
<keyword evidence="4" id="KW-1133">Transmembrane helix</keyword>
<dbReference type="Proteomes" id="UP000239757">
    <property type="component" value="Unassembled WGS sequence"/>
</dbReference>
<evidence type="ECO:0000256" key="7">
    <source>
        <dbReference type="ARBA" id="ARBA00046288"/>
    </source>
</evidence>
<sequence>MELRTFHHHLLQVFMLLFLISNCYARFVVEKNSLTVTLPEKIKGTHDSAIGNFGIPQYGGSMAGVVVYPEENQKACKSFDDFGISLKSKPGSLPTFVLVDRGGASAVLAADDIEEALITTDNPEEDSSSAKYIEDIAIPSALIEKNFGETLTLMIMSSTSYGPTAMMNVELNDFKGAAQILEKGGYTQFTPYYITWYCPQAFTLSRQCKSQCINHGIYCAPDPEQVFSSGYEGKDEKKYNKECADGVIKSLGLDAKRIEKCMGDPDADMENPVLKEEQDAQVCCPDMPEAKQPRQDAW</sequence>